<keyword evidence="5 11" id="KW-0812">Transmembrane</keyword>
<evidence type="ECO:0000256" key="13">
    <source>
        <dbReference type="SAM" id="SignalP"/>
    </source>
</evidence>
<evidence type="ECO:0000256" key="4">
    <source>
        <dbReference type="ARBA" id="ARBA00022496"/>
    </source>
</evidence>
<evidence type="ECO:0000256" key="12">
    <source>
        <dbReference type="RuleBase" id="RU003357"/>
    </source>
</evidence>
<dbReference type="InterPro" id="IPR000531">
    <property type="entry name" value="Beta-barrel_TonB"/>
</dbReference>
<feature type="signal peptide" evidence="13">
    <location>
        <begin position="1"/>
        <end position="31"/>
    </location>
</feature>
<evidence type="ECO:0000256" key="5">
    <source>
        <dbReference type="ARBA" id="ARBA00022692"/>
    </source>
</evidence>
<feature type="domain" description="TonB-dependent receptor-like beta-barrel" evidence="14">
    <location>
        <begin position="376"/>
        <end position="790"/>
    </location>
</feature>
<dbReference type="InterPro" id="IPR012910">
    <property type="entry name" value="Plug_dom"/>
</dbReference>
<keyword evidence="6" id="KW-0408">Iron</keyword>
<evidence type="ECO:0000256" key="10">
    <source>
        <dbReference type="ARBA" id="ARBA00023237"/>
    </source>
</evidence>
<dbReference type="EMBL" id="VRZA01000004">
    <property type="protein sequence ID" value="TXS92957.1"/>
    <property type="molecule type" value="Genomic_DNA"/>
</dbReference>
<dbReference type="SUPFAM" id="SSF56935">
    <property type="entry name" value="Porins"/>
    <property type="match status" value="1"/>
</dbReference>
<keyword evidence="16" id="KW-0675">Receptor</keyword>
<protein>
    <submittedName>
        <fullName evidence="16">TonB-dependent receptor</fullName>
    </submittedName>
</protein>
<comment type="caution">
    <text evidence="16">The sequence shown here is derived from an EMBL/GenBank/DDBJ whole genome shotgun (WGS) entry which is preliminary data.</text>
</comment>
<evidence type="ECO:0000256" key="2">
    <source>
        <dbReference type="ARBA" id="ARBA00022448"/>
    </source>
</evidence>
<dbReference type="Pfam" id="PF07715">
    <property type="entry name" value="Plug"/>
    <property type="match status" value="1"/>
</dbReference>
<dbReference type="GO" id="GO:0009279">
    <property type="term" value="C:cell outer membrane"/>
    <property type="evidence" value="ECO:0007669"/>
    <property type="project" value="UniProtKB-SubCell"/>
</dbReference>
<keyword evidence="3 11" id="KW-1134">Transmembrane beta strand</keyword>
<dbReference type="Pfam" id="PF00593">
    <property type="entry name" value="TonB_dep_Rec_b-barrel"/>
    <property type="match status" value="1"/>
</dbReference>
<keyword evidence="4" id="KW-0410">Iron transport</keyword>
<evidence type="ECO:0000256" key="11">
    <source>
        <dbReference type="PROSITE-ProRule" id="PRU01360"/>
    </source>
</evidence>
<keyword evidence="17" id="KW-1185">Reference proteome</keyword>
<dbReference type="InterPro" id="IPR036942">
    <property type="entry name" value="Beta-barrel_TonB_sf"/>
</dbReference>
<gene>
    <name evidence="16" type="ORF">FV139_13455</name>
</gene>
<dbReference type="Gene3D" id="2.40.170.20">
    <property type="entry name" value="TonB-dependent receptor, beta-barrel domain"/>
    <property type="match status" value="2"/>
</dbReference>
<sequence>MTYTVGAKQQRVPLKRLAAAILACQATVASAQLEEVIVTAQQRSESLQDVPISMVAMSGAQINEQAITKMEDFTMNMPAVTVAQNPVGNFLFIRGVGTPGANQGIEQSVAIFHDGIFMGRHQLSRAPFMDLDRIEVLRGPQSILFGKNTIGGALSLHTARPTDEFEGSIQGLYGSYGETEFNGVVSGPLTDSLRGRLAYRNYQLDGYLDNVITGDDAPERDDETLRISLQWDVTDTVVVNAKWEHSEFEQNGSITQLGRVAEVPYNGTAALITQLNRASVAYATGGDGIEAIDDERAVVNDGGAILTALGVIPPGVPGFPDKPEGSKNEMDVGHINVEMFLGEHTLTLISGLAQYDYRDICDCDFSALPFIEVDAIEDYEQFSQEVRLTSPAGETFEYITGLYYHDADLYYRALDAFGTAAFGAPNVTRDYDFDQSQKQWAVFGSITWNMTDRLRGTLGLRYSEEEKEVNRQLRKRFTAGWDFSSTVGAPAGTFAYGDSAEEYDRFTQELAPVASAIDATVWNDSGLLGTYEHEFVNRKRDEDFVDWYLNFEFDAGEDTLIYATASTGVKGGGFDARFLKESVGPRAGLFEYDEEESLAMELGIKTTLLDGGMRLNAAVFRNEISDSQVSVFDGATGFVVVNAAEIVSQGLELDLQWAATDNLTISAAGSLLDSTYDKWDTAPCWASQLVDPGHPEYKPGCVNGFRDAKGDNTGFSPEVAFNLNFDYGMPVGDSLEARAVLNINYSDEFATVGDLDPLIGYQDSFTMLDFRLSLGEYNGTWEVALIGKNLTDEEVSYNSNDQPLANGNGFHSMSRLRSYALQASYRF</sequence>
<dbReference type="PROSITE" id="PS52016">
    <property type="entry name" value="TONB_DEPENDENT_REC_3"/>
    <property type="match status" value="1"/>
</dbReference>
<organism evidence="16 17">
    <name type="scientific">Parahaliea maris</name>
    <dbReference type="NCBI Taxonomy" id="2716870"/>
    <lineage>
        <taxon>Bacteria</taxon>
        <taxon>Pseudomonadati</taxon>
        <taxon>Pseudomonadota</taxon>
        <taxon>Gammaproteobacteria</taxon>
        <taxon>Cellvibrionales</taxon>
        <taxon>Halieaceae</taxon>
        <taxon>Parahaliea</taxon>
    </lineage>
</organism>
<dbReference type="GO" id="GO:0006826">
    <property type="term" value="P:iron ion transport"/>
    <property type="evidence" value="ECO:0007669"/>
    <property type="project" value="UniProtKB-KW"/>
</dbReference>
<accession>A0A5C9A033</accession>
<dbReference type="InterPro" id="IPR039426">
    <property type="entry name" value="TonB-dep_rcpt-like"/>
</dbReference>
<dbReference type="PANTHER" id="PTHR32552">
    <property type="entry name" value="FERRICHROME IRON RECEPTOR-RELATED"/>
    <property type="match status" value="1"/>
</dbReference>
<comment type="similarity">
    <text evidence="11 12">Belongs to the TonB-dependent receptor family.</text>
</comment>
<evidence type="ECO:0000259" key="15">
    <source>
        <dbReference type="Pfam" id="PF07715"/>
    </source>
</evidence>
<proteinExistence type="inferred from homology"/>
<dbReference type="AlphaFoldDB" id="A0A5C9A033"/>
<keyword evidence="9 11" id="KW-0472">Membrane</keyword>
<keyword evidence="8 12" id="KW-0798">TonB box</keyword>
<evidence type="ECO:0000256" key="8">
    <source>
        <dbReference type="ARBA" id="ARBA00023077"/>
    </source>
</evidence>
<comment type="subcellular location">
    <subcellularLocation>
        <location evidence="1 11">Cell outer membrane</location>
        <topology evidence="1 11">Multi-pass membrane protein</topology>
    </subcellularLocation>
</comment>
<evidence type="ECO:0000256" key="6">
    <source>
        <dbReference type="ARBA" id="ARBA00023004"/>
    </source>
</evidence>
<keyword evidence="13" id="KW-0732">Signal</keyword>
<keyword evidence="10 11" id="KW-0998">Cell outer membrane</keyword>
<name>A0A5C9A033_9GAMM</name>
<dbReference type="PANTHER" id="PTHR32552:SF81">
    <property type="entry name" value="TONB-DEPENDENT OUTER MEMBRANE RECEPTOR"/>
    <property type="match status" value="1"/>
</dbReference>
<keyword evidence="7" id="KW-0406">Ion transport</keyword>
<evidence type="ECO:0000313" key="17">
    <source>
        <dbReference type="Proteomes" id="UP000321039"/>
    </source>
</evidence>
<evidence type="ECO:0000256" key="3">
    <source>
        <dbReference type="ARBA" id="ARBA00022452"/>
    </source>
</evidence>
<dbReference type="Proteomes" id="UP000321039">
    <property type="component" value="Unassembled WGS sequence"/>
</dbReference>
<feature type="domain" description="TonB-dependent receptor plug" evidence="15">
    <location>
        <begin position="47"/>
        <end position="153"/>
    </location>
</feature>
<evidence type="ECO:0000259" key="14">
    <source>
        <dbReference type="Pfam" id="PF00593"/>
    </source>
</evidence>
<keyword evidence="2 11" id="KW-0813">Transport</keyword>
<evidence type="ECO:0000256" key="9">
    <source>
        <dbReference type="ARBA" id="ARBA00023136"/>
    </source>
</evidence>
<feature type="chain" id="PRO_5022885278" evidence="13">
    <location>
        <begin position="32"/>
        <end position="827"/>
    </location>
</feature>
<dbReference type="RefSeq" id="WP_148068959.1">
    <property type="nucleotide sequence ID" value="NZ_VRZA01000004.1"/>
</dbReference>
<evidence type="ECO:0000256" key="7">
    <source>
        <dbReference type="ARBA" id="ARBA00023065"/>
    </source>
</evidence>
<evidence type="ECO:0000256" key="1">
    <source>
        <dbReference type="ARBA" id="ARBA00004571"/>
    </source>
</evidence>
<reference evidence="16 17" key="1">
    <citation type="submission" date="2019-08" db="EMBL/GenBank/DDBJ databases">
        <title>Parahaliea maris sp. nov., isolated from the surface seawater.</title>
        <authorList>
            <person name="Liu Y."/>
        </authorList>
    </citation>
    <scope>NUCLEOTIDE SEQUENCE [LARGE SCALE GENOMIC DNA]</scope>
    <source>
        <strain evidence="16 17">HSLHS9</strain>
    </source>
</reference>
<evidence type="ECO:0000313" key="16">
    <source>
        <dbReference type="EMBL" id="TXS92957.1"/>
    </source>
</evidence>